<dbReference type="Gene3D" id="2.120.10.10">
    <property type="match status" value="1"/>
</dbReference>
<proteinExistence type="predicted"/>
<dbReference type="SUPFAM" id="SSF50939">
    <property type="entry name" value="Sialidases"/>
    <property type="match status" value="1"/>
</dbReference>
<dbReference type="CDD" id="cd15482">
    <property type="entry name" value="Sialidase_non-viral"/>
    <property type="match status" value="1"/>
</dbReference>
<keyword evidence="2" id="KW-1185">Reference proteome</keyword>
<accession>A0ABW0KW01</accession>
<dbReference type="InterPro" id="IPR036278">
    <property type="entry name" value="Sialidase_sf"/>
</dbReference>
<dbReference type="EC" id="3.2.1.-" evidence="1"/>
<gene>
    <name evidence="1" type="ORF">ACFQDI_17960</name>
</gene>
<keyword evidence="1" id="KW-0326">Glycosidase</keyword>
<dbReference type="RefSeq" id="WP_377169328.1">
    <property type="nucleotide sequence ID" value="NZ_JBHSMQ010000007.1"/>
</dbReference>
<sequence length="368" mass="38281">MKRCFTALLILTVFTHGAEVVFERVPEGGVQPQVAATSAGTLHLVYLKGDPRGGDVRHAVKKRGAAGWSAPATLNSTPGTAVAAGTIRGAQMAVGRDDSLHVVWNGPGGKNVPAPLYYSRSLNGGASFETQRDLRADTQALDGGASVAASAKGEVFVVWHGAPAGAEPGEMHRRVFILKSGDNGGSFSKPVVANADDPGVCACCSLKAFVSPGGELLTLYRAARSPGQRDITLMTSRDGGGTFEHRNVGPWAIQACPMSSASVVAAGRKTRAAWEAEGKVYTALLDESSAALAVSEDKARHPALAVNARGETLITWSVGTGWQRGGQLGWLVLDAAGKATGERGMKPGVPVWGFSAAYAEGDRFVILY</sequence>
<name>A0ABW0KW01_9BACT</name>
<comment type="caution">
    <text evidence="1">The sequence shown here is derived from an EMBL/GenBank/DDBJ whole genome shotgun (WGS) entry which is preliminary data.</text>
</comment>
<dbReference type="GO" id="GO:0016798">
    <property type="term" value="F:hydrolase activity, acting on glycosyl bonds"/>
    <property type="evidence" value="ECO:0007669"/>
    <property type="project" value="UniProtKB-KW"/>
</dbReference>
<reference evidence="2" key="1">
    <citation type="journal article" date="2019" name="Int. J. Syst. Evol. Microbiol.">
        <title>The Global Catalogue of Microorganisms (GCM) 10K type strain sequencing project: providing services to taxonomists for standard genome sequencing and annotation.</title>
        <authorList>
            <consortium name="The Broad Institute Genomics Platform"/>
            <consortium name="The Broad Institute Genome Sequencing Center for Infectious Disease"/>
            <person name="Wu L."/>
            <person name="Ma J."/>
        </authorList>
    </citation>
    <scope>NUCLEOTIDE SEQUENCE [LARGE SCALE GENOMIC DNA]</scope>
    <source>
        <strain evidence="2">CGMCC 4.1469</strain>
    </source>
</reference>
<dbReference type="Proteomes" id="UP001596052">
    <property type="component" value="Unassembled WGS sequence"/>
</dbReference>
<dbReference type="EMBL" id="JBHSMQ010000007">
    <property type="protein sequence ID" value="MFC5456757.1"/>
    <property type="molecule type" value="Genomic_DNA"/>
</dbReference>
<evidence type="ECO:0000313" key="1">
    <source>
        <dbReference type="EMBL" id="MFC5456757.1"/>
    </source>
</evidence>
<keyword evidence="1" id="KW-0378">Hydrolase</keyword>
<protein>
    <submittedName>
        <fullName evidence="1">Sialidase family protein</fullName>
        <ecNumber evidence="1">3.2.1.-</ecNumber>
    </submittedName>
</protein>
<organism evidence="1 2">
    <name type="scientific">Prosthecobacter fluviatilis</name>
    <dbReference type="NCBI Taxonomy" id="445931"/>
    <lineage>
        <taxon>Bacteria</taxon>
        <taxon>Pseudomonadati</taxon>
        <taxon>Verrucomicrobiota</taxon>
        <taxon>Verrucomicrobiia</taxon>
        <taxon>Verrucomicrobiales</taxon>
        <taxon>Verrucomicrobiaceae</taxon>
        <taxon>Prosthecobacter</taxon>
    </lineage>
</organism>
<evidence type="ECO:0000313" key="2">
    <source>
        <dbReference type="Proteomes" id="UP001596052"/>
    </source>
</evidence>